<gene>
    <name evidence="4" type="ORF">NP590_05875</name>
</gene>
<evidence type="ECO:0000313" key="4">
    <source>
        <dbReference type="EMBL" id="MCQ8103624.1"/>
    </source>
</evidence>
<dbReference type="SUPFAM" id="SSF52540">
    <property type="entry name" value="P-loop containing nucleoside triphosphate hydrolases"/>
    <property type="match status" value="1"/>
</dbReference>
<sequence>MPAVIRFDEVSVGVDGKNLLSRVSFSLRAGEKALLGGKSGSGKSTVLKTLLGMRSPTAGVVYFNGQPLNPITVQNIRRCIAYIGQEPVLGADTVRNALLLPFQFKAHRHLSPPDSRLKDVLQRLRLPVGLLSRDCAGISGGEKQRLALARGLLLQKTVYLLDEVTSALDAESKQAVFEVFADPQLTLLAVAHDPDWLERSQTVFEMHAGQMTRTR</sequence>
<dbReference type="InterPro" id="IPR003439">
    <property type="entry name" value="ABC_transporter-like_ATP-bd"/>
</dbReference>
<reference evidence="4 5" key="1">
    <citation type="submission" date="2022-07" db="EMBL/GenBank/DDBJ databases">
        <title>Methylomonas rivi sp. nov., Methylomonas rosea sp. nov., Methylomonas aureus sp. nov. and Methylomonas subterranea sp. nov., four novel methanotrophs isolated from a freshwater creek and the deep terrestrial subsurface.</title>
        <authorList>
            <person name="Abin C."/>
            <person name="Sankaranarayanan K."/>
            <person name="Garner C."/>
            <person name="Sindelar R."/>
            <person name="Kotary K."/>
            <person name="Garner R."/>
            <person name="Barclay S."/>
            <person name="Lawson P."/>
            <person name="Krumholz L."/>
        </authorList>
    </citation>
    <scope>NUCLEOTIDE SEQUENCE [LARGE SCALE GENOMIC DNA]</scope>
    <source>
        <strain evidence="4 5">SURF-2</strain>
    </source>
</reference>
<evidence type="ECO:0000313" key="5">
    <source>
        <dbReference type="Proteomes" id="UP001524499"/>
    </source>
</evidence>
<keyword evidence="2 4" id="KW-0067">ATP-binding</keyword>
<dbReference type="EMBL" id="JANIBJ010000008">
    <property type="protein sequence ID" value="MCQ8103624.1"/>
    <property type="molecule type" value="Genomic_DNA"/>
</dbReference>
<feature type="domain" description="ABC transporter" evidence="3">
    <location>
        <begin position="5"/>
        <end position="214"/>
    </location>
</feature>
<accession>A0ABT1TFU7</accession>
<proteinExistence type="predicted"/>
<dbReference type="PROSITE" id="PS50893">
    <property type="entry name" value="ABC_TRANSPORTER_2"/>
    <property type="match status" value="1"/>
</dbReference>
<dbReference type="InterPro" id="IPR003593">
    <property type="entry name" value="AAA+_ATPase"/>
</dbReference>
<name>A0ABT1TFU7_9GAMM</name>
<dbReference type="SMART" id="SM00382">
    <property type="entry name" value="AAA"/>
    <property type="match status" value="1"/>
</dbReference>
<evidence type="ECO:0000259" key="3">
    <source>
        <dbReference type="PROSITE" id="PS50893"/>
    </source>
</evidence>
<dbReference type="Pfam" id="PF00005">
    <property type="entry name" value="ABC_tran"/>
    <property type="match status" value="1"/>
</dbReference>
<dbReference type="Proteomes" id="UP001524499">
    <property type="component" value="Unassembled WGS sequence"/>
</dbReference>
<dbReference type="Gene3D" id="3.40.50.300">
    <property type="entry name" value="P-loop containing nucleotide triphosphate hydrolases"/>
    <property type="match status" value="1"/>
</dbReference>
<organism evidence="4 5">
    <name type="scientific">Methylomonas subterranea</name>
    <dbReference type="NCBI Taxonomy" id="2952225"/>
    <lineage>
        <taxon>Bacteria</taxon>
        <taxon>Pseudomonadati</taxon>
        <taxon>Pseudomonadota</taxon>
        <taxon>Gammaproteobacteria</taxon>
        <taxon>Methylococcales</taxon>
        <taxon>Methylococcaceae</taxon>
        <taxon>Methylomonas</taxon>
    </lineage>
</organism>
<dbReference type="PANTHER" id="PTHR24221">
    <property type="entry name" value="ATP-BINDING CASSETTE SUB-FAMILY B"/>
    <property type="match status" value="1"/>
</dbReference>
<dbReference type="PANTHER" id="PTHR24221:SF590">
    <property type="entry name" value="COMPONENT LINKED WITH THE ASSEMBLY OF CYTOCHROME' TRANSPORT TRANSMEMBRANE ATP-BINDING PROTEIN ABC TRANSPORTER CYDD-RELATED"/>
    <property type="match status" value="1"/>
</dbReference>
<dbReference type="RefSeq" id="WP_256601335.1">
    <property type="nucleotide sequence ID" value="NZ_JANIBJ010000008.1"/>
</dbReference>
<dbReference type="InterPro" id="IPR039421">
    <property type="entry name" value="Type_1_exporter"/>
</dbReference>
<keyword evidence="5" id="KW-1185">Reference proteome</keyword>
<protein>
    <submittedName>
        <fullName evidence="4">ATP-binding cassette domain-containing protein</fullName>
    </submittedName>
</protein>
<dbReference type="GO" id="GO:0005524">
    <property type="term" value="F:ATP binding"/>
    <property type="evidence" value="ECO:0007669"/>
    <property type="project" value="UniProtKB-KW"/>
</dbReference>
<dbReference type="InterPro" id="IPR027417">
    <property type="entry name" value="P-loop_NTPase"/>
</dbReference>
<keyword evidence="1" id="KW-0547">Nucleotide-binding</keyword>
<dbReference type="InterPro" id="IPR017871">
    <property type="entry name" value="ABC_transporter-like_CS"/>
</dbReference>
<evidence type="ECO:0000256" key="1">
    <source>
        <dbReference type="ARBA" id="ARBA00022741"/>
    </source>
</evidence>
<evidence type="ECO:0000256" key="2">
    <source>
        <dbReference type="ARBA" id="ARBA00022840"/>
    </source>
</evidence>
<dbReference type="PROSITE" id="PS00211">
    <property type="entry name" value="ABC_TRANSPORTER_1"/>
    <property type="match status" value="1"/>
</dbReference>
<comment type="caution">
    <text evidence="4">The sequence shown here is derived from an EMBL/GenBank/DDBJ whole genome shotgun (WGS) entry which is preliminary data.</text>
</comment>